<proteinExistence type="predicted"/>
<protein>
    <submittedName>
        <fullName evidence="3">PH domain-containing protein</fullName>
    </submittedName>
</protein>
<sequence>MIKNNEILLRPAMSFAFLKILPLIFLSLTFLLLAWFLSPYFLLFSFAVAATACYRLVYIRSCSYLITPGEIKTGSGIFFRRTDYTEMYRIRDYIVTRPFLLQVFGLMNVTLRSTDAENPLLLLSGIPASELIETIREYVREARKNNNIYEIN</sequence>
<dbReference type="InterPro" id="IPR005182">
    <property type="entry name" value="YdbS-like_PH"/>
</dbReference>
<dbReference type="Pfam" id="PF03703">
    <property type="entry name" value="bPH_2"/>
    <property type="match status" value="1"/>
</dbReference>
<keyword evidence="1" id="KW-0472">Membrane</keyword>
<dbReference type="PANTHER" id="PTHR34473:SF2">
    <property type="entry name" value="UPF0699 TRANSMEMBRANE PROTEIN YDBT"/>
    <property type="match status" value="1"/>
</dbReference>
<organism evidence="3 4">
    <name type="scientific">Mucilaginibacter angelicae</name>
    <dbReference type="NCBI Taxonomy" id="869718"/>
    <lineage>
        <taxon>Bacteria</taxon>
        <taxon>Pseudomonadati</taxon>
        <taxon>Bacteroidota</taxon>
        <taxon>Sphingobacteriia</taxon>
        <taxon>Sphingobacteriales</taxon>
        <taxon>Sphingobacteriaceae</taxon>
        <taxon>Mucilaginibacter</taxon>
    </lineage>
</organism>
<evidence type="ECO:0000313" key="3">
    <source>
        <dbReference type="EMBL" id="MFC0513163.1"/>
    </source>
</evidence>
<name>A0ABV6L0B3_9SPHI</name>
<feature type="transmembrane region" description="Helical" evidence="1">
    <location>
        <begin position="40"/>
        <end position="58"/>
    </location>
</feature>
<keyword evidence="1" id="KW-0812">Transmembrane</keyword>
<keyword evidence="1" id="KW-1133">Transmembrane helix</keyword>
<dbReference type="EMBL" id="JBHLTS010000004">
    <property type="protein sequence ID" value="MFC0513163.1"/>
    <property type="molecule type" value="Genomic_DNA"/>
</dbReference>
<accession>A0ABV6L0B3</accession>
<evidence type="ECO:0000259" key="2">
    <source>
        <dbReference type="Pfam" id="PF03703"/>
    </source>
</evidence>
<comment type="caution">
    <text evidence="3">The sequence shown here is derived from an EMBL/GenBank/DDBJ whole genome shotgun (WGS) entry which is preliminary data.</text>
</comment>
<evidence type="ECO:0000256" key="1">
    <source>
        <dbReference type="SAM" id="Phobius"/>
    </source>
</evidence>
<keyword evidence="4" id="KW-1185">Reference proteome</keyword>
<feature type="transmembrane region" description="Helical" evidence="1">
    <location>
        <begin position="12"/>
        <end position="34"/>
    </location>
</feature>
<feature type="domain" description="YdbS-like PH" evidence="2">
    <location>
        <begin position="60"/>
        <end position="128"/>
    </location>
</feature>
<dbReference type="Proteomes" id="UP001589828">
    <property type="component" value="Unassembled WGS sequence"/>
</dbReference>
<gene>
    <name evidence="3" type="ORF">ACFFGT_03090</name>
</gene>
<dbReference type="PANTHER" id="PTHR34473">
    <property type="entry name" value="UPF0699 TRANSMEMBRANE PROTEIN YDBS"/>
    <property type="match status" value="1"/>
</dbReference>
<evidence type="ECO:0000313" key="4">
    <source>
        <dbReference type="Proteomes" id="UP001589828"/>
    </source>
</evidence>
<dbReference type="RefSeq" id="WP_377021036.1">
    <property type="nucleotide sequence ID" value="NZ_JBHLTS010000004.1"/>
</dbReference>
<reference evidence="3 4" key="1">
    <citation type="submission" date="2024-09" db="EMBL/GenBank/DDBJ databases">
        <authorList>
            <person name="Sun Q."/>
            <person name="Mori K."/>
        </authorList>
    </citation>
    <scope>NUCLEOTIDE SEQUENCE [LARGE SCALE GENOMIC DNA]</scope>
    <source>
        <strain evidence="3 4">NCAIM B.02415</strain>
    </source>
</reference>